<feature type="compositionally biased region" description="Polar residues" evidence="1">
    <location>
        <begin position="118"/>
        <end position="128"/>
    </location>
</feature>
<proteinExistence type="predicted"/>
<organism evidence="2 3">
    <name type="scientific">Streblomastix strix</name>
    <dbReference type="NCBI Taxonomy" id="222440"/>
    <lineage>
        <taxon>Eukaryota</taxon>
        <taxon>Metamonada</taxon>
        <taxon>Preaxostyla</taxon>
        <taxon>Oxymonadida</taxon>
        <taxon>Streblomastigidae</taxon>
        <taxon>Streblomastix</taxon>
    </lineage>
</organism>
<gene>
    <name evidence="2" type="ORF">EZS28_025042</name>
</gene>
<dbReference type="Proteomes" id="UP000324800">
    <property type="component" value="Unassembled WGS sequence"/>
</dbReference>
<sequence>MYIKMTDLRKQELHFQLRKIFSLTERQVPIKIKYLASIICKLNFLRVQVREASLNLKNNGLSKNESTEEQRMEREYDSIQENPSTALLVPGSDNEVLRDDIRRENFRGSDGIRCMPQRQGSDSGTTNRRYFSPTWRMEQGTEEVNKQQEGDGSHILWAIPLRIDLQRAANQSDPHKVRQLYPSIRFSKTKSRVNSNSGSEENSQVMSTTENTNTDLTYSENLKQDNRLTKQVKYSWRLFSKEGDIHSPVPSVGDKPNSGLVRNRGKQTRGQIRGNWRRRGRGRMVERIFETMK</sequence>
<feature type="compositionally biased region" description="Polar residues" evidence="1">
    <location>
        <begin position="192"/>
        <end position="210"/>
    </location>
</feature>
<feature type="region of interest" description="Disordered" evidence="1">
    <location>
        <begin position="189"/>
        <end position="210"/>
    </location>
</feature>
<feature type="region of interest" description="Disordered" evidence="1">
    <location>
        <begin position="247"/>
        <end position="270"/>
    </location>
</feature>
<comment type="caution">
    <text evidence="2">The sequence shown here is derived from an EMBL/GenBank/DDBJ whole genome shotgun (WGS) entry which is preliminary data.</text>
</comment>
<evidence type="ECO:0000256" key="1">
    <source>
        <dbReference type="SAM" id="MobiDB-lite"/>
    </source>
</evidence>
<evidence type="ECO:0000313" key="2">
    <source>
        <dbReference type="EMBL" id="KAA6379429.1"/>
    </source>
</evidence>
<name>A0A5J4VA21_9EUKA</name>
<reference evidence="2 3" key="1">
    <citation type="submission" date="2019-03" db="EMBL/GenBank/DDBJ databases">
        <title>Single cell metagenomics reveals metabolic interactions within the superorganism composed of flagellate Streblomastix strix and complex community of Bacteroidetes bacteria on its surface.</title>
        <authorList>
            <person name="Treitli S.C."/>
            <person name="Kolisko M."/>
            <person name="Husnik F."/>
            <person name="Keeling P."/>
            <person name="Hampl V."/>
        </authorList>
    </citation>
    <scope>NUCLEOTIDE SEQUENCE [LARGE SCALE GENOMIC DNA]</scope>
    <source>
        <strain evidence="2">ST1C</strain>
    </source>
</reference>
<evidence type="ECO:0000313" key="3">
    <source>
        <dbReference type="Proteomes" id="UP000324800"/>
    </source>
</evidence>
<accession>A0A5J4VA21</accession>
<dbReference type="AlphaFoldDB" id="A0A5J4VA21"/>
<dbReference type="EMBL" id="SNRW01008500">
    <property type="protein sequence ID" value="KAA6379429.1"/>
    <property type="molecule type" value="Genomic_DNA"/>
</dbReference>
<feature type="region of interest" description="Disordered" evidence="1">
    <location>
        <begin position="108"/>
        <end position="128"/>
    </location>
</feature>
<dbReference type="OrthoDB" id="7477527at2759"/>
<protein>
    <submittedName>
        <fullName evidence="2">Uncharacterized protein</fullName>
    </submittedName>
</protein>